<name>A0A1I0C3L2_9FIRM</name>
<organism evidence="8 9">
    <name type="scientific">Anaerobranca gottschalkii DSM 13577</name>
    <dbReference type="NCBI Taxonomy" id="1120990"/>
    <lineage>
        <taxon>Bacteria</taxon>
        <taxon>Bacillati</taxon>
        <taxon>Bacillota</taxon>
        <taxon>Clostridia</taxon>
        <taxon>Eubacteriales</taxon>
        <taxon>Proteinivoracaceae</taxon>
        <taxon>Anaerobranca</taxon>
    </lineage>
</organism>
<dbReference type="PANTHER" id="PTHR30589">
    <property type="entry name" value="PROLIPOPROTEIN DIACYLGLYCERYL TRANSFERASE"/>
    <property type="match status" value="1"/>
</dbReference>
<comment type="subcellular location">
    <subcellularLocation>
        <location evidence="7">Cell membrane</location>
        <topology evidence="7">Multi-pass membrane protein</topology>
    </subcellularLocation>
</comment>
<proteinExistence type="inferred from homology"/>
<feature type="transmembrane region" description="Helical" evidence="7">
    <location>
        <begin position="119"/>
        <end position="144"/>
    </location>
</feature>
<dbReference type="EMBL" id="FOIF01000056">
    <property type="protein sequence ID" value="SET13616.1"/>
    <property type="molecule type" value="Genomic_DNA"/>
</dbReference>
<feature type="transmembrane region" description="Helical" evidence="7">
    <location>
        <begin position="193"/>
        <end position="210"/>
    </location>
</feature>
<accession>A0A1I0C3L2</accession>
<dbReference type="RefSeq" id="WP_091351352.1">
    <property type="nucleotide sequence ID" value="NZ_FOIF01000056.1"/>
</dbReference>
<dbReference type="STRING" id="1120990.SAMN03080614_10562"/>
<dbReference type="GO" id="GO:0005886">
    <property type="term" value="C:plasma membrane"/>
    <property type="evidence" value="ECO:0007669"/>
    <property type="project" value="UniProtKB-SubCell"/>
</dbReference>
<keyword evidence="9" id="KW-1185">Reference proteome</keyword>
<sequence>MYRVLLEIGNITIYSYGAMIALGVLLIIYLAGKVAKDIGLTSDNIIDLVVVAVVGGVVGSRIYYILAYNFEYYLQNPWQIFNIREGGLVFFGGLIGGALAVIGLIYYRKWRIWEIADLAGLFVPLGYFFGRIGCFLNGCCYGIPTESFLGIPFPYLDGQKYHPTMLYSAILGLGLFFFALWYRKRRRFAGESFLYYLIFYSVGRFFIEFFRENPKVFNLLTVAQATGIVTIIISLSLYPYLKRKNAYIQKDDEKDVKSA</sequence>
<evidence type="ECO:0000256" key="5">
    <source>
        <dbReference type="ARBA" id="ARBA00022989"/>
    </source>
</evidence>
<dbReference type="InterPro" id="IPR001640">
    <property type="entry name" value="Lgt"/>
</dbReference>
<dbReference type="UniPathway" id="UPA00664"/>
<evidence type="ECO:0000256" key="3">
    <source>
        <dbReference type="ARBA" id="ARBA00022679"/>
    </source>
</evidence>
<evidence type="ECO:0000256" key="1">
    <source>
        <dbReference type="ARBA" id="ARBA00007150"/>
    </source>
</evidence>
<comment type="similarity">
    <text evidence="1 7">Belongs to the Lgt family.</text>
</comment>
<evidence type="ECO:0000256" key="4">
    <source>
        <dbReference type="ARBA" id="ARBA00022692"/>
    </source>
</evidence>
<feature type="transmembrane region" description="Helical" evidence="7">
    <location>
        <begin position="86"/>
        <end position="107"/>
    </location>
</feature>
<keyword evidence="2 7" id="KW-1003">Cell membrane</keyword>
<keyword evidence="3 7" id="KW-0808">Transferase</keyword>
<keyword evidence="5 7" id="KW-1133">Transmembrane helix</keyword>
<evidence type="ECO:0000256" key="7">
    <source>
        <dbReference type="HAMAP-Rule" id="MF_01147"/>
    </source>
</evidence>
<dbReference type="EC" id="2.5.1.145" evidence="7"/>
<reference evidence="9" key="1">
    <citation type="submission" date="2016-10" db="EMBL/GenBank/DDBJ databases">
        <authorList>
            <person name="Varghese N."/>
            <person name="Submissions S."/>
        </authorList>
    </citation>
    <scope>NUCLEOTIDE SEQUENCE [LARGE SCALE GENOMIC DNA]</scope>
    <source>
        <strain evidence="9">DSM 13577</strain>
    </source>
</reference>
<feature type="transmembrane region" description="Helical" evidence="7">
    <location>
        <begin position="216"/>
        <end position="241"/>
    </location>
</feature>
<comment type="pathway">
    <text evidence="7">Protein modification; lipoprotein biosynthesis (diacylglyceryl transfer).</text>
</comment>
<evidence type="ECO:0000256" key="2">
    <source>
        <dbReference type="ARBA" id="ARBA00022475"/>
    </source>
</evidence>
<dbReference type="OrthoDB" id="871140at2"/>
<dbReference type="AlphaFoldDB" id="A0A1I0C3L2"/>
<dbReference type="Proteomes" id="UP000243819">
    <property type="component" value="Unassembled WGS sequence"/>
</dbReference>
<feature type="binding site" evidence="7">
    <location>
        <position position="131"/>
    </location>
    <ligand>
        <name>a 1,2-diacyl-sn-glycero-3-phospho-(1'-sn-glycerol)</name>
        <dbReference type="ChEBI" id="CHEBI:64716"/>
    </ligand>
</feature>
<feature type="transmembrane region" description="Helical" evidence="7">
    <location>
        <begin position="164"/>
        <end position="181"/>
    </location>
</feature>
<feature type="transmembrane region" description="Helical" evidence="7">
    <location>
        <begin position="13"/>
        <end position="32"/>
    </location>
</feature>
<protein>
    <recommendedName>
        <fullName evidence="7">Phosphatidylglycerol--prolipoprotein diacylglyceryl transferase</fullName>
        <ecNumber evidence="7">2.5.1.145</ecNumber>
    </recommendedName>
</protein>
<evidence type="ECO:0000313" key="8">
    <source>
        <dbReference type="EMBL" id="SET13616.1"/>
    </source>
</evidence>
<dbReference type="HAMAP" id="MF_01147">
    <property type="entry name" value="Lgt"/>
    <property type="match status" value="1"/>
</dbReference>
<dbReference type="GO" id="GO:0042158">
    <property type="term" value="P:lipoprotein biosynthetic process"/>
    <property type="evidence" value="ECO:0007669"/>
    <property type="project" value="UniProtKB-UniRule"/>
</dbReference>
<keyword evidence="8" id="KW-0449">Lipoprotein</keyword>
<comment type="catalytic activity">
    <reaction evidence="7">
        <text>L-cysteinyl-[prolipoprotein] + a 1,2-diacyl-sn-glycero-3-phospho-(1'-sn-glycerol) = an S-1,2-diacyl-sn-glyceryl-L-cysteinyl-[prolipoprotein] + sn-glycerol 1-phosphate + H(+)</text>
        <dbReference type="Rhea" id="RHEA:56712"/>
        <dbReference type="Rhea" id="RHEA-COMP:14679"/>
        <dbReference type="Rhea" id="RHEA-COMP:14680"/>
        <dbReference type="ChEBI" id="CHEBI:15378"/>
        <dbReference type="ChEBI" id="CHEBI:29950"/>
        <dbReference type="ChEBI" id="CHEBI:57685"/>
        <dbReference type="ChEBI" id="CHEBI:64716"/>
        <dbReference type="ChEBI" id="CHEBI:140658"/>
        <dbReference type="EC" id="2.5.1.145"/>
    </reaction>
</comment>
<evidence type="ECO:0000256" key="6">
    <source>
        <dbReference type="ARBA" id="ARBA00023136"/>
    </source>
</evidence>
<keyword evidence="6 7" id="KW-0472">Membrane</keyword>
<keyword evidence="4 7" id="KW-0812">Transmembrane</keyword>
<dbReference type="NCBIfam" id="TIGR00544">
    <property type="entry name" value="lgt"/>
    <property type="match status" value="1"/>
</dbReference>
<dbReference type="Pfam" id="PF01790">
    <property type="entry name" value="LGT"/>
    <property type="match status" value="1"/>
</dbReference>
<feature type="transmembrane region" description="Helical" evidence="7">
    <location>
        <begin position="44"/>
        <end position="66"/>
    </location>
</feature>
<comment type="function">
    <text evidence="7">Catalyzes the transfer of the diacylglyceryl group from phosphatidylglycerol to the sulfhydryl group of the N-terminal cysteine of a prolipoprotein, the first step in the formation of mature lipoproteins.</text>
</comment>
<dbReference type="GO" id="GO:0008961">
    <property type="term" value="F:phosphatidylglycerol-prolipoprotein diacylglyceryl transferase activity"/>
    <property type="evidence" value="ECO:0007669"/>
    <property type="project" value="UniProtKB-UniRule"/>
</dbReference>
<gene>
    <name evidence="7" type="primary">lgt</name>
    <name evidence="8" type="ORF">SAMN03080614_10562</name>
</gene>
<dbReference type="PANTHER" id="PTHR30589:SF0">
    <property type="entry name" value="PHOSPHATIDYLGLYCEROL--PROLIPOPROTEIN DIACYLGLYCERYL TRANSFERASE"/>
    <property type="match status" value="1"/>
</dbReference>
<evidence type="ECO:0000313" key="9">
    <source>
        <dbReference type="Proteomes" id="UP000243819"/>
    </source>
</evidence>